<dbReference type="GO" id="GO:0003964">
    <property type="term" value="F:RNA-directed DNA polymerase activity"/>
    <property type="evidence" value="ECO:0007669"/>
    <property type="project" value="UniProtKB-KW"/>
</dbReference>
<dbReference type="SUPFAM" id="SSF56219">
    <property type="entry name" value="DNase I-like"/>
    <property type="match status" value="1"/>
</dbReference>
<evidence type="ECO:0000313" key="2">
    <source>
        <dbReference type="EMBL" id="GJS75909.1"/>
    </source>
</evidence>
<keyword evidence="2" id="KW-0548">Nucleotidyltransferase</keyword>
<comment type="caution">
    <text evidence="2">The sequence shown here is derived from an EMBL/GenBank/DDBJ whole genome shotgun (WGS) entry which is preliminary data.</text>
</comment>
<reference evidence="2" key="1">
    <citation type="journal article" date="2022" name="Int. J. Mol. Sci.">
        <title>Draft Genome of Tanacetum Coccineum: Genomic Comparison of Closely Related Tanacetum-Family Plants.</title>
        <authorList>
            <person name="Yamashiro T."/>
            <person name="Shiraishi A."/>
            <person name="Nakayama K."/>
            <person name="Satake H."/>
        </authorList>
    </citation>
    <scope>NUCLEOTIDE SEQUENCE</scope>
</reference>
<dbReference type="EMBL" id="BQNB010010337">
    <property type="protein sequence ID" value="GJS75909.1"/>
    <property type="molecule type" value="Genomic_DNA"/>
</dbReference>
<dbReference type="SUPFAM" id="SSF56672">
    <property type="entry name" value="DNA/RNA polymerases"/>
    <property type="match status" value="1"/>
</dbReference>
<keyword evidence="2" id="KW-0808">Transferase</keyword>
<dbReference type="Gene3D" id="3.60.10.10">
    <property type="entry name" value="Endonuclease/exonuclease/phosphatase"/>
    <property type="match status" value="1"/>
</dbReference>
<keyword evidence="3" id="KW-1185">Reference proteome</keyword>
<dbReference type="PANTHER" id="PTHR33116">
    <property type="entry name" value="REVERSE TRANSCRIPTASE ZINC-BINDING DOMAIN-CONTAINING PROTEIN-RELATED-RELATED"/>
    <property type="match status" value="1"/>
</dbReference>
<keyword evidence="2" id="KW-0695">RNA-directed DNA polymerase</keyword>
<dbReference type="Proteomes" id="UP001151760">
    <property type="component" value="Unassembled WGS sequence"/>
</dbReference>
<accession>A0ABQ4YDQ5</accession>
<reference evidence="2" key="2">
    <citation type="submission" date="2022-01" db="EMBL/GenBank/DDBJ databases">
        <authorList>
            <person name="Yamashiro T."/>
            <person name="Shiraishi A."/>
            <person name="Satake H."/>
            <person name="Nakayama K."/>
        </authorList>
    </citation>
    <scope>NUCLEOTIDE SEQUENCE</scope>
</reference>
<dbReference type="PANTHER" id="PTHR33116:SF78">
    <property type="entry name" value="OS12G0587133 PROTEIN"/>
    <property type="match status" value="1"/>
</dbReference>
<feature type="domain" description="Reverse transcriptase" evidence="1">
    <location>
        <begin position="379"/>
        <end position="484"/>
    </location>
</feature>
<sequence>MFLLVETLCQKIKFFCTIVYASNSYIERRKLWRELGNQKIISNGVPWCILGDFNVSLKVEEHSNGSSTITNEMNEFLEVIQDIEVEDILSSGFHYTWTKSRMNPKCKTLKKLDRIMINEDFMEKFPSSHGIFLPYLISDHSPAVLKIPKGMVKRKKSFRFSNFVTEKKEFLPTVKRVWDTDIDGHMMYKVVKKLKLMKHSLNNLSWENGNIFDRVINLRNRLKESQARVNSNPHDEEIKDESGKILNEYYEALKDENSLLMQKAKIEWLRDGDRNTSFFHKIIKGRKHKGRIMSVCNEKGDRFENEKVAEQFVMHFQEFLGKKDLVTEFPTDLMMFPNKLSSDEAFCLSRDVNEVEVKNAMFDINDAKAPGPDGYTTSTTKFSININGEREGYFSGGRGLRQGDPMSPYLFTLIMEVFSLILERNIDRNNEFKYHHGCKNLKITHLCFADNLLVFCHGDIKSVSIIKEALEEFGNYSGLKANMITCENVIYDINKLLKGFLWGQGELTKGKAKVSWDSICKPKELGGLGIKDLKLWNEVLLVKQLWNVISKKNTMWVKWVISENLKGKNIWEANAKVNISVGWKEILKLRDKIRKHVLWRIGDDNSVNALYDNWNTVGPLNEIVTSREIYEACMNIDYTVAQLTMSEEGKWPNGWEDEYHILKMYKIPRLQEGKKDEIVWVDNSGKEGVFGTRHSFIVWLAIQNRLNTQDRIAKRKPNDILRLPNNKNIWSIVRKLVFGAVVYFIWQERNKRIFQEEKREEKTLVQIIKETVWLRLAGLVVKDSKTIKEVEDRWSVQFLRKKNRMIV</sequence>
<proteinExistence type="predicted"/>
<evidence type="ECO:0000259" key="1">
    <source>
        <dbReference type="Pfam" id="PF00078"/>
    </source>
</evidence>
<organism evidence="2 3">
    <name type="scientific">Tanacetum coccineum</name>
    <dbReference type="NCBI Taxonomy" id="301880"/>
    <lineage>
        <taxon>Eukaryota</taxon>
        <taxon>Viridiplantae</taxon>
        <taxon>Streptophyta</taxon>
        <taxon>Embryophyta</taxon>
        <taxon>Tracheophyta</taxon>
        <taxon>Spermatophyta</taxon>
        <taxon>Magnoliopsida</taxon>
        <taxon>eudicotyledons</taxon>
        <taxon>Gunneridae</taxon>
        <taxon>Pentapetalae</taxon>
        <taxon>asterids</taxon>
        <taxon>campanulids</taxon>
        <taxon>Asterales</taxon>
        <taxon>Asteraceae</taxon>
        <taxon>Asteroideae</taxon>
        <taxon>Anthemideae</taxon>
        <taxon>Anthemidinae</taxon>
        <taxon>Tanacetum</taxon>
    </lineage>
</organism>
<dbReference type="InterPro" id="IPR036691">
    <property type="entry name" value="Endo/exonu/phosph_ase_sf"/>
</dbReference>
<protein>
    <submittedName>
        <fullName evidence="2">RNA-directed DNA polymerase, eukaryota, reverse transcriptase zinc-binding domain protein</fullName>
    </submittedName>
</protein>
<dbReference type="Pfam" id="PF00078">
    <property type="entry name" value="RVT_1"/>
    <property type="match status" value="1"/>
</dbReference>
<dbReference type="InterPro" id="IPR000477">
    <property type="entry name" value="RT_dom"/>
</dbReference>
<evidence type="ECO:0000313" key="3">
    <source>
        <dbReference type="Proteomes" id="UP001151760"/>
    </source>
</evidence>
<name>A0ABQ4YDQ5_9ASTR</name>
<gene>
    <name evidence="2" type="ORF">Tco_0725790</name>
</gene>
<dbReference type="InterPro" id="IPR043502">
    <property type="entry name" value="DNA/RNA_pol_sf"/>
</dbReference>